<sequence>MSNSVGTGFSPSATGKSGWSTGGLGDLVGYIPGLGINILIGGNKALARPSLGGGLRGYMPQPIINHDNADEFAQTRFLLKDAWNTSSLSGSSNPKRMIGSFRAVNNAGDILSRQNYSCGGTCQSFQSRPGLKGLRSRFGSISTACVADVFYSSNQVNPAVPASACNTKFVYDGSDFIRFRRNQAINRNYNDRSFGGDDYSGSQSAYRHIRRY</sequence>
<name>A0A6C0I6U3_9ZZZZ</name>
<organism evidence="1">
    <name type="scientific">viral metagenome</name>
    <dbReference type="NCBI Taxonomy" id="1070528"/>
    <lineage>
        <taxon>unclassified sequences</taxon>
        <taxon>metagenomes</taxon>
        <taxon>organismal metagenomes</taxon>
    </lineage>
</organism>
<accession>A0A6C0I6U3</accession>
<reference evidence="1" key="1">
    <citation type="journal article" date="2020" name="Nature">
        <title>Giant virus diversity and host interactions through global metagenomics.</title>
        <authorList>
            <person name="Schulz F."/>
            <person name="Roux S."/>
            <person name="Paez-Espino D."/>
            <person name="Jungbluth S."/>
            <person name="Walsh D.A."/>
            <person name="Denef V.J."/>
            <person name="McMahon K.D."/>
            <person name="Konstantinidis K.T."/>
            <person name="Eloe-Fadrosh E.A."/>
            <person name="Kyrpides N.C."/>
            <person name="Woyke T."/>
        </authorList>
    </citation>
    <scope>NUCLEOTIDE SEQUENCE</scope>
    <source>
        <strain evidence="1">GVMAG-M-3300023184-51</strain>
    </source>
</reference>
<protein>
    <submittedName>
        <fullName evidence="1">Uncharacterized protein</fullName>
    </submittedName>
</protein>
<proteinExistence type="predicted"/>
<evidence type="ECO:0000313" key="1">
    <source>
        <dbReference type="EMBL" id="QHT88512.1"/>
    </source>
</evidence>
<dbReference type="EMBL" id="MN740118">
    <property type="protein sequence ID" value="QHT88512.1"/>
    <property type="molecule type" value="Genomic_DNA"/>
</dbReference>
<dbReference type="AlphaFoldDB" id="A0A6C0I6U3"/>